<accession>A0A9P9EDB5</accession>
<evidence type="ECO:0000313" key="1">
    <source>
        <dbReference type="EMBL" id="KAH7135553.1"/>
    </source>
</evidence>
<gene>
    <name evidence="1" type="ORF">B0J11DRAFT_596668</name>
</gene>
<sequence>MPEILPNHMPQGYYQIWAGHELLVMEGDSRKRWSLFFSPAGYPKRMDFRLCFTIDFCVITGGIGLVKKSRQINPMHSVTTPLLLIGYTNKSIEKITEAMNWTDGKFGLALLRGEREPSWIWILDVLYQIMDPFCDPTYHKQLFQENIHKRFEEHGYLSGIYTAYKGLKLLASHAKNIDEYVGHDRIPHSRDRHNIYLAYGKIDPAENSEYQWTMVRGTNLESCVWSEKPLEGGRIESTVLWDGWILIFVGTAEEPRTNKQVPMNKAEPTTQMKLCNYFLEFCWDCTPEARCLLAHINDVAREFPTEKHELAQDYMEYRRMTQGREINDDDPLLLTIGCWSVEVHENVLNGMKDVLDNVNRGSLLDFLIP</sequence>
<dbReference type="EMBL" id="JAGMWT010000002">
    <property type="protein sequence ID" value="KAH7135553.1"/>
    <property type="molecule type" value="Genomic_DNA"/>
</dbReference>
<evidence type="ECO:0000313" key="2">
    <source>
        <dbReference type="Proteomes" id="UP000700596"/>
    </source>
</evidence>
<comment type="caution">
    <text evidence="1">The sequence shown here is derived from an EMBL/GenBank/DDBJ whole genome shotgun (WGS) entry which is preliminary data.</text>
</comment>
<reference evidence="1" key="1">
    <citation type="journal article" date="2021" name="Nat. Commun.">
        <title>Genetic determinants of endophytism in the Arabidopsis root mycobiome.</title>
        <authorList>
            <person name="Mesny F."/>
            <person name="Miyauchi S."/>
            <person name="Thiergart T."/>
            <person name="Pickel B."/>
            <person name="Atanasova L."/>
            <person name="Karlsson M."/>
            <person name="Huettel B."/>
            <person name="Barry K.W."/>
            <person name="Haridas S."/>
            <person name="Chen C."/>
            <person name="Bauer D."/>
            <person name="Andreopoulos W."/>
            <person name="Pangilinan J."/>
            <person name="LaButti K."/>
            <person name="Riley R."/>
            <person name="Lipzen A."/>
            <person name="Clum A."/>
            <person name="Drula E."/>
            <person name="Henrissat B."/>
            <person name="Kohler A."/>
            <person name="Grigoriev I.V."/>
            <person name="Martin F.M."/>
            <person name="Hacquard S."/>
        </authorList>
    </citation>
    <scope>NUCLEOTIDE SEQUENCE</scope>
    <source>
        <strain evidence="1">MPI-CAGE-CH-0243</strain>
    </source>
</reference>
<organism evidence="1 2">
    <name type="scientific">Dendryphion nanum</name>
    <dbReference type="NCBI Taxonomy" id="256645"/>
    <lineage>
        <taxon>Eukaryota</taxon>
        <taxon>Fungi</taxon>
        <taxon>Dikarya</taxon>
        <taxon>Ascomycota</taxon>
        <taxon>Pezizomycotina</taxon>
        <taxon>Dothideomycetes</taxon>
        <taxon>Pleosporomycetidae</taxon>
        <taxon>Pleosporales</taxon>
        <taxon>Torulaceae</taxon>
        <taxon>Dendryphion</taxon>
    </lineage>
</organism>
<keyword evidence="2" id="KW-1185">Reference proteome</keyword>
<proteinExistence type="predicted"/>
<protein>
    <submittedName>
        <fullName evidence="1">Uncharacterized protein</fullName>
    </submittedName>
</protein>
<dbReference type="Proteomes" id="UP000700596">
    <property type="component" value="Unassembled WGS sequence"/>
</dbReference>
<name>A0A9P9EDB5_9PLEO</name>
<dbReference type="AlphaFoldDB" id="A0A9P9EDB5"/>